<feature type="transmembrane region" description="Helical" evidence="7">
    <location>
        <begin position="415"/>
        <end position="443"/>
    </location>
</feature>
<dbReference type="Pfam" id="PF02460">
    <property type="entry name" value="Patched"/>
    <property type="match status" value="1"/>
</dbReference>
<evidence type="ECO:0000256" key="4">
    <source>
        <dbReference type="ARBA" id="ARBA00022989"/>
    </source>
</evidence>
<proteinExistence type="inferred from homology"/>
<evidence type="ECO:0000256" key="5">
    <source>
        <dbReference type="ARBA" id="ARBA00023136"/>
    </source>
</evidence>
<feature type="transmembrane region" description="Helical" evidence="7">
    <location>
        <begin position="273"/>
        <end position="292"/>
    </location>
</feature>
<feature type="transmembrane region" description="Helical" evidence="7">
    <location>
        <begin position="700"/>
        <end position="720"/>
    </location>
</feature>
<evidence type="ECO:0000256" key="2">
    <source>
        <dbReference type="ARBA" id="ARBA00005585"/>
    </source>
</evidence>
<feature type="transmembrane region" description="Helical" evidence="7">
    <location>
        <begin position="726"/>
        <end position="747"/>
    </location>
</feature>
<feature type="transmembrane region" description="Helical" evidence="7">
    <location>
        <begin position="486"/>
        <end position="508"/>
    </location>
</feature>
<dbReference type="SMR" id="A0A1I7S0E7"/>
<comment type="subcellular location">
    <subcellularLocation>
        <location evidence="1">Membrane</location>
        <topology evidence="1">Multi-pass membrane protein</topology>
    </subcellularLocation>
</comment>
<dbReference type="eggNOG" id="ENOG502SQD5">
    <property type="taxonomic scope" value="Eukaryota"/>
</dbReference>
<keyword evidence="4 7" id="KW-1133">Transmembrane helix</keyword>
<dbReference type="SUPFAM" id="SSF82866">
    <property type="entry name" value="Multidrug efflux transporter AcrB transmembrane domain"/>
    <property type="match status" value="2"/>
</dbReference>
<dbReference type="AlphaFoldDB" id="A0A1I7S0E7"/>
<feature type="transmembrane region" description="Helical" evidence="7">
    <location>
        <begin position="304"/>
        <end position="328"/>
    </location>
</feature>
<dbReference type="InterPro" id="IPR003392">
    <property type="entry name" value="PTHD_SSD"/>
</dbReference>
<comment type="similarity">
    <text evidence="2">Belongs to the patched family.</text>
</comment>
<evidence type="ECO:0000313" key="12">
    <source>
        <dbReference type="WBParaSite" id="BXY_0647100.1"/>
    </source>
</evidence>
<evidence type="ECO:0000313" key="9">
    <source>
        <dbReference type="EMBL" id="CAD5235694.1"/>
    </source>
</evidence>
<dbReference type="Proteomes" id="UP000095284">
    <property type="component" value="Unplaced"/>
</dbReference>
<protein>
    <submittedName>
        <fullName evidence="9">(pine wood nematode) hypothetical protein</fullName>
    </submittedName>
    <submittedName>
        <fullName evidence="12">SSD domain-containing protein</fullName>
    </submittedName>
</protein>
<dbReference type="OrthoDB" id="5875602at2759"/>
<dbReference type="PROSITE" id="PS50156">
    <property type="entry name" value="SSD"/>
    <property type="match status" value="1"/>
</dbReference>
<feature type="domain" description="SSD" evidence="8">
    <location>
        <begin position="272"/>
        <end position="440"/>
    </location>
</feature>
<feature type="transmembrane region" description="Helical" evidence="7">
    <location>
        <begin position="389"/>
        <end position="408"/>
    </location>
</feature>
<dbReference type="PANTHER" id="PTHR10796">
    <property type="entry name" value="PATCHED-RELATED"/>
    <property type="match status" value="1"/>
</dbReference>
<organism evidence="10 12">
    <name type="scientific">Bursaphelenchus xylophilus</name>
    <name type="common">Pinewood nematode worm</name>
    <name type="synonym">Aphelenchoides xylophilus</name>
    <dbReference type="NCBI Taxonomy" id="6326"/>
    <lineage>
        <taxon>Eukaryota</taxon>
        <taxon>Metazoa</taxon>
        <taxon>Ecdysozoa</taxon>
        <taxon>Nematoda</taxon>
        <taxon>Chromadorea</taxon>
        <taxon>Rhabditida</taxon>
        <taxon>Tylenchina</taxon>
        <taxon>Tylenchomorpha</taxon>
        <taxon>Aphelenchoidea</taxon>
        <taxon>Aphelenchoididae</taxon>
        <taxon>Bursaphelenchus</taxon>
    </lineage>
</organism>
<feature type="transmembrane region" description="Helical" evidence="7">
    <location>
        <begin position="335"/>
        <end position="358"/>
    </location>
</feature>
<evidence type="ECO:0000313" key="11">
    <source>
        <dbReference type="Proteomes" id="UP000659654"/>
    </source>
</evidence>
<keyword evidence="3 7" id="KW-0812">Transmembrane</keyword>
<evidence type="ECO:0000256" key="6">
    <source>
        <dbReference type="ARBA" id="ARBA00023180"/>
    </source>
</evidence>
<dbReference type="GO" id="GO:0018996">
    <property type="term" value="P:molting cycle, collagen and cuticulin-based cuticle"/>
    <property type="evidence" value="ECO:0007669"/>
    <property type="project" value="TreeGrafter"/>
</dbReference>
<feature type="transmembrane region" description="Helical" evidence="7">
    <location>
        <begin position="18"/>
        <end position="37"/>
    </location>
</feature>
<evidence type="ECO:0000313" key="10">
    <source>
        <dbReference type="Proteomes" id="UP000095284"/>
    </source>
</evidence>
<evidence type="ECO:0000256" key="3">
    <source>
        <dbReference type="ARBA" id="ARBA00022692"/>
    </source>
</evidence>
<dbReference type="Proteomes" id="UP000659654">
    <property type="component" value="Unassembled WGS sequence"/>
</dbReference>
<keyword evidence="6" id="KW-0325">Glycoprotein</keyword>
<dbReference type="Proteomes" id="UP000582659">
    <property type="component" value="Unassembled WGS sequence"/>
</dbReference>
<dbReference type="GO" id="GO:0005886">
    <property type="term" value="C:plasma membrane"/>
    <property type="evidence" value="ECO:0007669"/>
    <property type="project" value="TreeGrafter"/>
</dbReference>
<dbReference type="PANTHER" id="PTHR10796:SF189">
    <property type="entry name" value="SSD DOMAIN-CONTAINING PROTEIN"/>
    <property type="match status" value="1"/>
</dbReference>
<feature type="transmembrane region" description="Helical" evidence="7">
    <location>
        <begin position="49"/>
        <end position="68"/>
    </location>
</feature>
<dbReference type="InterPro" id="IPR051697">
    <property type="entry name" value="Patched_domain-protein"/>
</dbReference>
<gene>
    <name evidence="9" type="ORF">BXYJ_LOCUS15785</name>
</gene>
<reference evidence="9" key="2">
    <citation type="submission" date="2020-09" db="EMBL/GenBank/DDBJ databases">
        <authorList>
            <person name="Kikuchi T."/>
        </authorList>
    </citation>
    <scope>NUCLEOTIDE SEQUENCE</scope>
    <source>
        <strain evidence="9">Ka4C1</strain>
    </source>
</reference>
<dbReference type="GO" id="GO:0030659">
    <property type="term" value="C:cytoplasmic vesicle membrane"/>
    <property type="evidence" value="ECO:0007669"/>
    <property type="project" value="TreeGrafter"/>
</dbReference>
<evidence type="ECO:0000256" key="7">
    <source>
        <dbReference type="SAM" id="Phobius"/>
    </source>
</evidence>
<keyword evidence="11" id="KW-1185">Reference proteome</keyword>
<keyword evidence="5 7" id="KW-0472">Membrane</keyword>
<dbReference type="GO" id="GO:0006897">
    <property type="term" value="P:endocytosis"/>
    <property type="evidence" value="ECO:0007669"/>
    <property type="project" value="TreeGrafter"/>
</dbReference>
<dbReference type="InterPro" id="IPR000731">
    <property type="entry name" value="SSD"/>
</dbReference>
<sequence length="860" mass="95740">MGTNITIKLLLFLSTRRFAGYSIVPATMVIGLSGHYGKLGAHVGARPHLFLALALLLSSPAFFGLYFYPYLDVRLSDQFIEEYADSIEEIKAQQTFFNLKGEPWYMAMFAIAKKGQNMLDMGSYNKAARFYESTLAMNLTVDGERYNFTQLCKPLCGLNDQLVKLMDYAFFAEIKWPVSKVMGYNVNIGKHFFNRTVDNRTGELVGAEILAFYYTAMQTDQLSTNKLRVFEQEVKRLAKRINKDPESPIEIVVHGTNIVGDQIKGGVVKTANYLAIGLSVSMVVFLVLFSMSALARDSFNVSRFVLALFSTALLPFLSVCVGIGYLSLLGYSLNLLFVMSPIMILFLLSHFHAILHIFSTFDDQQANAKRSQWNRAETLGALFERIGPVNLLTNLVPVFGLLSGSLFVSPGYASFFLAIGIALFFHWVYQIFVVAPLLALGLANTTKQYQPGLGNGKKLSTVSLAKAESACHRVVVQPYSIILTSALGRIALFALLLLFLGFPVRIGLENLKSDMDFRTILSDSAPAVRGFGLVDKIWNDFHQIVFFVRSPPDFSTKEGYGAFRKFIDDVEHIPNSHSPAAHQSWVFDYFPSELKMDYHSENATIYPPNMTHFNNFINGFPYDAWKDGIKYRFDDLNKTKPVILRMVAMIAYEKVKGLDGKRTLLKACRKAVKANPSLNVVSFDTDSINVDIMENVLPTFYIVLTAFLVSTFVVSFFVVFNFVMSFLAVIGVAFVGATTLGLTVFLTSFHFDLLSLSSYILVAIFGLQISLAFVGDFLTVWAHENRVQRAIGSCGTHVLKAALLAAVMFSFLLLSEVQLFRRQGILGLLTTLAGLLSALLVQPLIGGIIPTKLISQEFCI</sequence>
<reference evidence="12" key="1">
    <citation type="submission" date="2016-11" db="UniProtKB">
        <authorList>
            <consortium name="WormBaseParasite"/>
        </authorList>
    </citation>
    <scope>IDENTIFICATION</scope>
</reference>
<name>A0A1I7S0E7_BURXY</name>
<evidence type="ECO:0000256" key="1">
    <source>
        <dbReference type="ARBA" id="ARBA00004141"/>
    </source>
</evidence>
<feature type="transmembrane region" description="Helical" evidence="7">
    <location>
        <begin position="826"/>
        <end position="849"/>
    </location>
</feature>
<accession>A0A1I7S0E7</accession>
<dbReference type="WBParaSite" id="BXY_0647100.1">
    <property type="protein sequence ID" value="BXY_0647100.1"/>
    <property type="gene ID" value="BXY_0647100"/>
</dbReference>
<evidence type="ECO:0000259" key="8">
    <source>
        <dbReference type="PROSITE" id="PS50156"/>
    </source>
</evidence>
<feature type="transmembrane region" description="Helical" evidence="7">
    <location>
        <begin position="759"/>
        <end position="778"/>
    </location>
</feature>
<feature type="transmembrane region" description="Helical" evidence="7">
    <location>
        <begin position="790"/>
        <end position="814"/>
    </location>
</feature>
<dbReference type="EMBL" id="CAJFCV020000006">
    <property type="protein sequence ID" value="CAG9132231.1"/>
    <property type="molecule type" value="Genomic_DNA"/>
</dbReference>
<dbReference type="Gene3D" id="1.20.1640.10">
    <property type="entry name" value="Multidrug efflux transporter AcrB transmembrane domain"/>
    <property type="match status" value="1"/>
</dbReference>
<dbReference type="EMBL" id="CAJFDI010000006">
    <property type="protein sequence ID" value="CAD5235694.1"/>
    <property type="molecule type" value="Genomic_DNA"/>
</dbReference>